<dbReference type="InterPro" id="IPR011990">
    <property type="entry name" value="TPR-like_helical_dom_sf"/>
</dbReference>
<dbReference type="Pfam" id="PF13432">
    <property type="entry name" value="TPR_16"/>
    <property type="match status" value="1"/>
</dbReference>
<name>A0A512AT69_9BACT</name>
<keyword evidence="3" id="KW-1185">Reference proteome</keyword>
<feature type="transmembrane region" description="Helical" evidence="1">
    <location>
        <begin position="106"/>
        <end position="125"/>
    </location>
</feature>
<evidence type="ECO:0000313" key="3">
    <source>
        <dbReference type="Proteomes" id="UP000321532"/>
    </source>
</evidence>
<dbReference type="EMBL" id="BJYS01000002">
    <property type="protein sequence ID" value="GEO02912.1"/>
    <property type="molecule type" value="Genomic_DNA"/>
</dbReference>
<comment type="caution">
    <text evidence="2">The sequence shown here is derived from an EMBL/GenBank/DDBJ whole genome shotgun (WGS) entry which is preliminary data.</text>
</comment>
<keyword evidence="1" id="KW-0472">Membrane</keyword>
<reference evidence="2 3" key="1">
    <citation type="submission" date="2019-07" db="EMBL/GenBank/DDBJ databases">
        <title>Whole genome shotgun sequence of Adhaeribacter aerolatus NBRC 106133.</title>
        <authorList>
            <person name="Hosoyama A."/>
            <person name="Uohara A."/>
            <person name="Ohji S."/>
            <person name="Ichikawa N."/>
        </authorList>
    </citation>
    <scope>NUCLEOTIDE SEQUENCE [LARGE SCALE GENOMIC DNA]</scope>
    <source>
        <strain evidence="2 3">NBRC 106133</strain>
    </source>
</reference>
<dbReference type="RefSeq" id="WP_146894943.1">
    <property type="nucleotide sequence ID" value="NZ_BJYS01000002.1"/>
</dbReference>
<evidence type="ECO:0000256" key="1">
    <source>
        <dbReference type="SAM" id="Phobius"/>
    </source>
</evidence>
<dbReference type="Proteomes" id="UP000321532">
    <property type="component" value="Unassembled WGS sequence"/>
</dbReference>
<evidence type="ECO:0000313" key="2">
    <source>
        <dbReference type="EMBL" id="GEO02912.1"/>
    </source>
</evidence>
<proteinExistence type="predicted"/>
<protein>
    <submittedName>
        <fullName evidence="2">Uncharacterized protein</fullName>
    </submittedName>
</protein>
<sequence length="275" mass="31345">MIDDANKDELIEQYVQGKLRGKLLDEFKNKLAADAAFRADVALEQAMVRNLKTAGRAEIRLKFEHFHQEMPRESYSYTPAKAEPSLLEKLKEIIAEKLTLLNAKPYWAMAAASVVLLIAATFIFFNTQTAPAEIYGAYYTPYPIETFRSAPTENTLATQAAAAYNAGDYQRSITLFKQILAQEANEQALFYLGNAYLSANRPQEAINTYKLYLQKYREFENEAKWYLGLSYIKVGKYSEAQKLFAALAANQNPDNDYQEEAKQILKKYNFKKTAD</sequence>
<dbReference type="SUPFAM" id="SSF48452">
    <property type="entry name" value="TPR-like"/>
    <property type="match status" value="1"/>
</dbReference>
<dbReference type="OrthoDB" id="821231at2"/>
<keyword evidence="1" id="KW-1133">Transmembrane helix</keyword>
<gene>
    <name evidence="2" type="ORF">AAE02nite_05760</name>
</gene>
<dbReference type="Gene3D" id="1.25.40.10">
    <property type="entry name" value="Tetratricopeptide repeat domain"/>
    <property type="match status" value="1"/>
</dbReference>
<organism evidence="2 3">
    <name type="scientific">Adhaeribacter aerolatus</name>
    <dbReference type="NCBI Taxonomy" id="670289"/>
    <lineage>
        <taxon>Bacteria</taxon>
        <taxon>Pseudomonadati</taxon>
        <taxon>Bacteroidota</taxon>
        <taxon>Cytophagia</taxon>
        <taxon>Cytophagales</taxon>
        <taxon>Hymenobacteraceae</taxon>
        <taxon>Adhaeribacter</taxon>
    </lineage>
</organism>
<keyword evidence="1" id="KW-0812">Transmembrane</keyword>
<dbReference type="AlphaFoldDB" id="A0A512AT69"/>
<accession>A0A512AT69</accession>